<evidence type="ECO:0000256" key="10">
    <source>
        <dbReference type="SAM" id="MobiDB-lite"/>
    </source>
</evidence>
<proteinExistence type="inferred from homology"/>
<evidence type="ECO:0000313" key="13">
    <source>
        <dbReference type="EMBL" id="HEG91280.1"/>
    </source>
</evidence>
<dbReference type="EMBL" id="DSIY01000183">
    <property type="protein sequence ID" value="HEG91280.1"/>
    <property type="molecule type" value="Genomic_DNA"/>
</dbReference>
<evidence type="ECO:0000256" key="3">
    <source>
        <dbReference type="ARBA" id="ARBA00022630"/>
    </source>
</evidence>
<feature type="binding site" evidence="9">
    <location>
        <begin position="139"/>
        <end position="140"/>
    </location>
    <ligand>
        <name>FMN</name>
        <dbReference type="ChEBI" id="CHEBI:58210"/>
    </ligand>
</feature>
<comment type="pathway">
    <text evidence="7">Cofactor metabolism.</text>
</comment>
<evidence type="ECO:0000256" key="1">
    <source>
        <dbReference type="ARBA" id="ARBA00007301"/>
    </source>
</evidence>
<accession>A0A831TFW8</accession>
<feature type="binding site" evidence="9">
    <location>
        <position position="104"/>
    </location>
    <ligand>
        <name>FMN</name>
        <dbReference type="ChEBI" id="CHEBI:58210"/>
    </ligand>
</feature>
<dbReference type="GO" id="GO:0004733">
    <property type="term" value="F:pyridoxamine phosphate oxidase activity"/>
    <property type="evidence" value="ECO:0007669"/>
    <property type="project" value="UniProtKB-UniRule"/>
</dbReference>
<dbReference type="InterPro" id="IPR000659">
    <property type="entry name" value="Pyridox_Oxase"/>
</dbReference>
<name>A0A831TFW8_9BACT</name>
<dbReference type="PANTHER" id="PTHR10851:SF0">
    <property type="entry name" value="PYRIDOXINE-5'-PHOSPHATE OXIDASE"/>
    <property type="match status" value="1"/>
</dbReference>
<dbReference type="InterPro" id="IPR019576">
    <property type="entry name" value="Pyridoxamine_oxidase_dimer_C"/>
</dbReference>
<evidence type="ECO:0000256" key="7">
    <source>
        <dbReference type="ARBA" id="ARBA00060587"/>
    </source>
</evidence>
<dbReference type="HAMAP" id="MF_01629">
    <property type="entry name" value="PdxH"/>
    <property type="match status" value="1"/>
</dbReference>
<dbReference type="AlphaFoldDB" id="A0A831TFW8"/>
<dbReference type="Gene3D" id="2.30.110.10">
    <property type="entry name" value="Electron Transport, Fmn-binding Protein, Chain A"/>
    <property type="match status" value="1"/>
</dbReference>
<dbReference type="FunFam" id="2.30.110.10:FF:000020">
    <property type="entry name" value="PNPO isoform 11"/>
    <property type="match status" value="1"/>
</dbReference>
<dbReference type="PIRSF" id="PIRSF000190">
    <property type="entry name" value="Pyd_amn-ph_oxd"/>
    <property type="match status" value="1"/>
</dbReference>
<dbReference type="PANTHER" id="PTHR10851">
    <property type="entry name" value="PYRIDOXINE-5-PHOSPHATE OXIDASE"/>
    <property type="match status" value="1"/>
</dbReference>
<dbReference type="GO" id="GO:0010181">
    <property type="term" value="F:FMN binding"/>
    <property type="evidence" value="ECO:0007669"/>
    <property type="project" value="UniProtKB-UniRule"/>
</dbReference>
<keyword evidence="3" id="KW-0285">Flavoprotein</keyword>
<dbReference type="PROSITE" id="PS01064">
    <property type="entry name" value="PYRIDOX_OXIDASE"/>
    <property type="match status" value="1"/>
</dbReference>
<sequence length="212" mass="24600">MTQVPVRQASTDRPLRRHDLDPDPLQQFARWLAEAEEADIRYANAMAVATAAPDGTPSVRMVLLRGFNERGFVFYTNYESQKGRELAANPRAALLFYWDPLERQVRISGRVLKVSSEESDAYFRSRPYGSQLSAWASRQSEPVAGRDELEARHAELATQFPEGQVPRPPFWGGYRVVPEQYEFWQGRRNRLHDRFRYTRQPDGSWSIERLQP</sequence>
<evidence type="ECO:0000259" key="12">
    <source>
        <dbReference type="Pfam" id="PF10590"/>
    </source>
</evidence>
<feature type="binding site" evidence="9">
    <location>
        <begin position="75"/>
        <end position="76"/>
    </location>
    <ligand>
        <name>FMN</name>
        <dbReference type="ChEBI" id="CHEBI:58210"/>
    </ligand>
</feature>
<reference evidence="13" key="1">
    <citation type="journal article" date="2020" name="mSystems">
        <title>Genome- and Community-Level Interaction Insights into Carbon Utilization and Element Cycling Functions of Hydrothermarchaeota in Hydrothermal Sediment.</title>
        <authorList>
            <person name="Zhou Z."/>
            <person name="Liu Y."/>
            <person name="Xu W."/>
            <person name="Pan J."/>
            <person name="Luo Z.H."/>
            <person name="Li M."/>
        </authorList>
    </citation>
    <scope>NUCLEOTIDE SEQUENCE [LARGE SCALE GENOMIC DNA]</scope>
    <source>
        <strain evidence="13">SpSt-210</strain>
    </source>
</reference>
<protein>
    <recommendedName>
        <fullName evidence="8">Pyridoxamine 5'-phosphate oxidase</fullName>
        <ecNumber evidence="8">1.4.3.5</ecNumber>
    </recommendedName>
</protein>
<evidence type="ECO:0000256" key="2">
    <source>
        <dbReference type="ARBA" id="ARBA00011738"/>
    </source>
</evidence>
<dbReference type="GO" id="GO:0008615">
    <property type="term" value="P:pyridoxine biosynthetic process"/>
    <property type="evidence" value="ECO:0007669"/>
    <property type="project" value="UniProtKB-UniRule"/>
</dbReference>
<keyword evidence="6" id="KW-0664">Pyridoxine biosynthesis</keyword>
<feature type="domain" description="Pyridoxamine 5'-phosphate oxidase N-terminal" evidence="11">
    <location>
        <begin position="34"/>
        <end position="157"/>
    </location>
</feature>
<gene>
    <name evidence="13" type="primary">pdxH</name>
    <name evidence="13" type="ORF">ENP34_07550</name>
</gene>
<feature type="compositionally biased region" description="Polar residues" evidence="10">
    <location>
        <begin position="1"/>
        <end position="11"/>
    </location>
</feature>
<keyword evidence="5 13" id="KW-0560">Oxidoreductase</keyword>
<evidence type="ECO:0000256" key="4">
    <source>
        <dbReference type="ARBA" id="ARBA00022643"/>
    </source>
</evidence>
<comment type="caution">
    <text evidence="13">The sequence shown here is derived from an EMBL/GenBank/DDBJ whole genome shotgun (WGS) entry which is preliminary data.</text>
</comment>
<feature type="domain" description="Pyridoxine 5'-phosphate oxidase dimerisation C-terminal" evidence="12">
    <location>
        <begin position="171"/>
        <end position="212"/>
    </location>
</feature>
<dbReference type="InterPro" id="IPR019740">
    <property type="entry name" value="Pyridox_Oxase_CS"/>
</dbReference>
<dbReference type="Pfam" id="PF10590">
    <property type="entry name" value="PNP_phzG_C"/>
    <property type="match status" value="1"/>
</dbReference>
<dbReference type="SUPFAM" id="SSF50475">
    <property type="entry name" value="FMN-binding split barrel"/>
    <property type="match status" value="1"/>
</dbReference>
<feature type="region of interest" description="Disordered" evidence="10">
    <location>
        <begin position="1"/>
        <end position="21"/>
    </location>
</feature>
<evidence type="ECO:0000256" key="8">
    <source>
        <dbReference type="NCBIfam" id="TIGR00558"/>
    </source>
</evidence>
<evidence type="ECO:0000256" key="6">
    <source>
        <dbReference type="ARBA" id="ARBA00023096"/>
    </source>
</evidence>
<evidence type="ECO:0000256" key="5">
    <source>
        <dbReference type="ARBA" id="ARBA00023002"/>
    </source>
</evidence>
<feature type="binding site" evidence="9">
    <location>
        <position position="184"/>
    </location>
    <ligand>
        <name>FMN</name>
        <dbReference type="ChEBI" id="CHEBI:58210"/>
    </ligand>
</feature>
<comment type="similarity">
    <text evidence="1">Belongs to the pyridoxamine 5'-phosphate oxidase family.</text>
</comment>
<comment type="cofactor">
    <cofactor evidence="9">
        <name>FMN</name>
        <dbReference type="ChEBI" id="CHEBI:58210"/>
    </cofactor>
    <text evidence="9">Binds 1 FMN per subunit.</text>
</comment>
<evidence type="ECO:0000256" key="9">
    <source>
        <dbReference type="PIRSR" id="PIRSR000190-2"/>
    </source>
</evidence>
<feature type="binding site" evidence="9">
    <location>
        <position position="82"/>
    </location>
    <ligand>
        <name>FMN</name>
        <dbReference type="ChEBI" id="CHEBI:58210"/>
    </ligand>
</feature>
<organism evidence="13">
    <name type="scientific">Thermorudis peleae</name>
    <dbReference type="NCBI Taxonomy" id="1382356"/>
    <lineage>
        <taxon>Bacteria</taxon>
        <taxon>Pseudomonadati</taxon>
        <taxon>Thermomicrobiota</taxon>
        <taxon>Thermomicrobia</taxon>
        <taxon>Thermomicrobia incertae sedis</taxon>
        <taxon>Thermorudis</taxon>
    </lineage>
</organism>
<keyword evidence="4 9" id="KW-0288">FMN</keyword>
<dbReference type="EC" id="1.4.3.5" evidence="8"/>
<evidence type="ECO:0000259" key="11">
    <source>
        <dbReference type="Pfam" id="PF01243"/>
    </source>
</evidence>
<dbReference type="NCBIfam" id="NF004231">
    <property type="entry name" value="PRK05679.1"/>
    <property type="match status" value="1"/>
</dbReference>
<feature type="binding site" evidence="9">
    <location>
        <position position="194"/>
    </location>
    <ligand>
        <name>FMN</name>
        <dbReference type="ChEBI" id="CHEBI:58210"/>
    </ligand>
</feature>
<comment type="subunit">
    <text evidence="2">Homodimer.</text>
</comment>
<dbReference type="InterPro" id="IPR012349">
    <property type="entry name" value="Split_barrel_FMN-bd"/>
</dbReference>
<dbReference type="NCBIfam" id="TIGR00558">
    <property type="entry name" value="pdxH"/>
    <property type="match status" value="1"/>
</dbReference>
<dbReference type="InterPro" id="IPR011576">
    <property type="entry name" value="Pyridox_Oxase_N"/>
</dbReference>
<dbReference type="Pfam" id="PF01243">
    <property type="entry name" value="PNPOx_N"/>
    <property type="match status" value="1"/>
</dbReference>